<dbReference type="InterPro" id="IPR041522">
    <property type="entry name" value="CdaR_GGDEF"/>
</dbReference>
<evidence type="ECO:0000259" key="12">
    <source>
        <dbReference type="PROSITE" id="PS50110"/>
    </source>
</evidence>
<evidence type="ECO:0000256" key="3">
    <source>
        <dbReference type="ARBA" id="ARBA00022490"/>
    </source>
</evidence>
<dbReference type="Pfam" id="PF00072">
    <property type="entry name" value="Response_reg"/>
    <property type="match status" value="1"/>
</dbReference>
<dbReference type="InterPro" id="IPR018060">
    <property type="entry name" value="HTH_AraC"/>
</dbReference>
<reference evidence="13" key="3">
    <citation type="submission" date="2022-01" db="EMBL/GenBank/DDBJ databases">
        <title>Collection of gut derived symbiotic bacterial strains cultured from healthy donors.</title>
        <authorList>
            <person name="Lin H."/>
            <person name="Kohout C."/>
            <person name="Waligurski E."/>
            <person name="Pamer E.G."/>
        </authorList>
    </citation>
    <scope>NUCLEOTIDE SEQUENCE</scope>
    <source>
        <strain evidence="13">DFI.6.55</strain>
    </source>
</reference>
<keyword evidence="6" id="KW-0805">Transcription regulation</keyword>
<dbReference type="InterPro" id="IPR009057">
    <property type="entry name" value="Homeodomain-like_sf"/>
</dbReference>
<evidence type="ECO:0000256" key="2">
    <source>
        <dbReference type="ARBA" id="ARBA00018672"/>
    </source>
</evidence>
<dbReference type="InterPro" id="IPR001789">
    <property type="entry name" value="Sig_transdc_resp-reg_receiver"/>
</dbReference>
<dbReference type="Gene3D" id="1.10.10.60">
    <property type="entry name" value="Homeodomain-like"/>
    <property type="match status" value="2"/>
</dbReference>
<dbReference type="GO" id="GO:0000160">
    <property type="term" value="P:phosphorelay signal transduction system"/>
    <property type="evidence" value="ECO:0007669"/>
    <property type="project" value="UniProtKB-KW"/>
</dbReference>
<dbReference type="PROSITE" id="PS01124">
    <property type="entry name" value="HTH_ARAC_FAMILY_2"/>
    <property type="match status" value="1"/>
</dbReference>
<dbReference type="CDD" id="cd17536">
    <property type="entry name" value="REC_YesN-like"/>
    <property type="match status" value="1"/>
</dbReference>
<dbReference type="EMBL" id="JAAITT010000006">
    <property type="protein sequence ID" value="NSJ48281.1"/>
    <property type="molecule type" value="Genomic_DNA"/>
</dbReference>
<dbReference type="GO" id="GO:0005737">
    <property type="term" value="C:cytoplasm"/>
    <property type="evidence" value="ECO:0007669"/>
    <property type="project" value="UniProtKB-SubCell"/>
</dbReference>
<gene>
    <name evidence="14" type="ORF">G5B36_06150</name>
    <name evidence="13" type="ORF">L0N08_22005</name>
</gene>
<accession>A0AAW5C208</accession>
<reference evidence="14" key="2">
    <citation type="submission" date="2020-02" db="EMBL/GenBank/DDBJ databases">
        <authorList>
            <person name="Littmann E."/>
            <person name="Sorbara M."/>
        </authorList>
    </citation>
    <scope>NUCLEOTIDE SEQUENCE</scope>
    <source>
        <strain evidence="14">MSK.1.17</strain>
    </source>
</reference>
<evidence type="ECO:0000256" key="6">
    <source>
        <dbReference type="ARBA" id="ARBA00023015"/>
    </source>
</evidence>
<name>A0AAW5C208_9FIRM</name>
<feature type="domain" description="HTH araC/xylS-type" evidence="11">
    <location>
        <begin position="428"/>
        <end position="526"/>
    </location>
</feature>
<evidence type="ECO:0000256" key="10">
    <source>
        <dbReference type="PROSITE-ProRule" id="PRU00169"/>
    </source>
</evidence>
<dbReference type="SMART" id="SM00342">
    <property type="entry name" value="HTH_ARAC"/>
    <property type="match status" value="1"/>
</dbReference>
<evidence type="ECO:0000256" key="5">
    <source>
        <dbReference type="ARBA" id="ARBA00023012"/>
    </source>
</evidence>
<protein>
    <recommendedName>
        <fullName evidence="2">Stage 0 sporulation protein A homolog</fullName>
    </recommendedName>
</protein>
<dbReference type="SMART" id="SM00448">
    <property type="entry name" value="REC"/>
    <property type="match status" value="1"/>
</dbReference>
<evidence type="ECO:0000313" key="13">
    <source>
        <dbReference type="EMBL" id="MCG4748097.1"/>
    </source>
</evidence>
<keyword evidence="7" id="KW-0238">DNA-binding</keyword>
<dbReference type="InterPro" id="IPR011006">
    <property type="entry name" value="CheY-like_superfamily"/>
</dbReference>
<keyword evidence="3" id="KW-0963">Cytoplasm</keyword>
<dbReference type="Proteomes" id="UP000669239">
    <property type="component" value="Unassembled WGS sequence"/>
</dbReference>
<dbReference type="Pfam" id="PF17853">
    <property type="entry name" value="GGDEF_2"/>
    <property type="match status" value="1"/>
</dbReference>
<organism evidence="13 16">
    <name type="scientific">Enterocloster aldenensis</name>
    <dbReference type="NCBI Taxonomy" id="358742"/>
    <lineage>
        <taxon>Bacteria</taxon>
        <taxon>Bacillati</taxon>
        <taxon>Bacillota</taxon>
        <taxon>Clostridia</taxon>
        <taxon>Lachnospirales</taxon>
        <taxon>Lachnospiraceae</taxon>
        <taxon>Enterocloster</taxon>
    </lineage>
</organism>
<keyword evidence="4 10" id="KW-0597">Phosphoprotein</keyword>
<evidence type="ECO:0000256" key="4">
    <source>
        <dbReference type="ARBA" id="ARBA00022553"/>
    </source>
</evidence>
<dbReference type="GO" id="GO:0043565">
    <property type="term" value="F:sequence-specific DNA binding"/>
    <property type="evidence" value="ECO:0007669"/>
    <property type="project" value="InterPro"/>
</dbReference>
<dbReference type="PROSITE" id="PS50110">
    <property type="entry name" value="RESPONSE_REGULATORY"/>
    <property type="match status" value="1"/>
</dbReference>
<dbReference type="AlphaFoldDB" id="A0AAW5C208"/>
<dbReference type="Pfam" id="PF12833">
    <property type="entry name" value="HTH_18"/>
    <property type="match status" value="1"/>
</dbReference>
<dbReference type="Gene3D" id="3.40.50.2300">
    <property type="match status" value="1"/>
</dbReference>
<dbReference type="RefSeq" id="WP_173905996.1">
    <property type="nucleotide sequence ID" value="NZ_JAAITT010000006.1"/>
</dbReference>
<dbReference type="PANTHER" id="PTHR42713">
    <property type="entry name" value="HISTIDINE KINASE-RELATED"/>
    <property type="match status" value="1"/>
</dbReference>
<keyword evidence="8" id="KW-0804">Transcription</keyword>
<evidence type="ECO:0000256" key="1">
    <source>
        <dbReference type="ARBA" id="ARBA00004496"/>
    </source>
</evidence>
<comment type="subcellular location">
    <subcellularLocation>
        <location evidence="1">Cytoplasm</location>
    </subcellularLocation>
</comment>
<evidence type="ECO:0000256" key="7">
    <source>
        <dbReference type="ARBA" id="ARBA00023125"/>
    </source>
</evidence>
<feature type="domain" description="Response regulatory" evidence="12">
    <location>
        <begin position="5"/>
        <end position="122"/>
    </location>
</feature>
<dbReference type="SUPFAM" id="SSF46689">
    <property type="entry name" value="Homeodomain-like"/>
    <property type="match status" value="2"/>
</dbReference>
<proteinExistence type="predicted"/>
<keyword evidence="5" id="KW-0902">Two-component regulatory system</keyword>
<dbReference type="PANTHER" id="PTHR42713:SF3">
    <property type="entry name" value="TRANSCRIPTIONAL REGULATORY PROTEIN HPTR"/>
    <property type="match status" value="1"/>
</dbReference>
<dbReference type="Proteomes" id="UP001299608">
    <property type="component" value="Unassembled WGS sequence"/>
</dbReference>
<sequence length="528" mass="61030">MKMLNVMIIDDEKLVRAMIRQCINWEEINLEVVGEASSARMGMELIEEVHPDIIVMDIKMPGMNGLVCSELILGKYPHIKIIILSGHDDFEYATEGIHIGVFEYLLKPVNEEELRKAVIKARDAVYEERNHQKEFDRYKDELEKHSSYIKDRQLWGLISSSSPRQYLESLDYFGIKIKDHVFQVALIEPRFQENCPEEEKILMKMLVRKLVEDYYCNIPGIHTSDSGADWIIILNNEADDAIYDSGEELLRYLEDNTETQINIDVGNAYHDLNKVRESYREAKDAAKYRFSSGEKVIYFRDIYPYYDANASLAYDRGDIHELSNAIRIGNYPHTIKKLDEILEQFKKSGGKRDSALILAMEIFGEIMKICAELKISANIESIKYSSMVGDVFLKETLEEIEEYLKQVVSEVCASIHLEVSDKEKSLVHKVQDAIEEHYSEEISLNTLAQKYFVNASYLSRVFKEKTGSTFTGYLFDVRMKAAENLVLHSELKAYEIAEQVGIADPHYFSSCFKKYTGMSLGEYKKFYL</sequence>
<comment type="function">
    <text evidence="9">May play the central regulatory role in sporulation. It may be an element of the effector pathway responsible for the activation of sporulation genes in response to nutritional stress. Spo0A may act in concert with spo0H (a sigma factor) to control the expression of some genes that are critical to the sporulation process.</text>
</comment>
<evidence type="ECO:0000259" key="11">
    <source>
        <dbReference type="PROSITE" id="PS01124"/>
    </source>
</evidence>
<dbReference type="InterPro" id="IPR051552">
    <property type="entry name" value="HptR"/>
</dbReference>
<evidence type="ECO:0000313" key="14">
    <source>
        <dbReference type="EMBL" id="NSJ48281.1"/>
    </source>
</evidence>
<comment type="caution">
    <text evidence="13">The sequence shown here is derived from an EMBL/GenBank/DDBJ whole genome shotgun (WGS) entry which is preliminary data.</text>
</comment>
<evidence type="ECO:0000256" key="8">
    <source>
        <dbReference type="ARBA" id="ARBA00023163"/>
    </source>
</evidence>
<evidence type="ECO:0000313" key="16">
    <source>
        <dbReference type="Proteomes" id="UP001299608"/>
    </source>
</evidence>
<dbReference type="EMBL" id="JAKNGE010000032">
    <property type="protein sequence ID" value="MCG4748097.1"/>
    <property type="molecule type" value="Genomic_DNA"/>
</dbReference>
<feature type="modified residue" description="4-aspartylphosphate" evidence="10">
    <location>
        <position position="57"/>
    </location>
</feature>
<evidence type="ECO:0000313" key="15">
    <source>
        <dbReference type="Proteomes" id="UP000669239"/>
    </source>
</evidence>
<dbReference type="SUPFAM" id="SSF52172">
    <property type="entry name" value="CheY-like"/>
    <property type="match status" value="1"/>
</dbReference>
<evidence type="ECO:0000256" key="9">
    <source>
        <dbReference type="ARBA" id="ARBA00024867"/>
    </source>
</evidence>
<reference evidence="14 15" key="1">
    <citation type="journal article" date="2020" name="Cell Host Microbe">
        <title>Functional and Genomic Variation between Human-Derived Isolates of Lachnospiraceae Reveals Inter- and Intra-Species Diversity.</title>
        <authorList>
            <person name="Sorbara M.T."/>
            <person name="Littmann E.R."/>
            <person name="Fontana E."/>
            <person name="Moody T.U."/>
            <person name="Kohout C.E."/>
            <person name="Gjonbalaj M."/>
            <person name="Eaton V."/>
            <person name="Seok R."/>
            <person name="Leiner I.M."/>
            <person name="Pamer E.G."/>
        </authorList>
    </citation>
    <scope>NUCLEOTIDE SEQUENCE [LARGE SCALE GENOMIC DNA]</scope>
    <source>
        <strain evidence="14 15">MSK.1.17</strain>
    </source>
</reference>
<dbReference type="GO" id="GO:0003700">
    <property type="term" value="F:DNA-binding transcription factor activity"/>
    <property type="evidence" value="ECO:0007669"/>
    <property type="project" value="InterPro"/>
</dbReference>
<keyword evidence="15" id="KW-1185">Reference proteome</keyword>